<accession>A0A8H6VR81</accession>
<dbReference type="FunFam" id="3.40.850.10:FF:000091">
    <property type="entry name" value="Kinesin family protein"/>
    <property type="match status" value="1"/>
</dbReference>
<dbReference type="PANTHER" id="PTHR24115">
    <property type="entry name" value="KINESIN-RELATED"/>
    <property type="match status" value="1"/>
</dbReference>
<dbReference type="OrthoDB" id="123929at2759"/>
<evidence type="ECO:0000256" key="5">
    <source>
        <dbReference type="PROSITE-ProRule" id="PRU00283"/>
    </source>
</evidence>
<evidence type="ECO:0000259" key="9">
    <source>
        <dbReference type="PROSITE" id="PS50067"/>
    </source>
</evidence>
<evidence type="ECO:0000256" key="6">
    <source>
        <dbReference type="RuleBase" id="RU000394"/>
    </source>
</evidence>
<comment type="similarity">
    <text evidence="5 6">Belongs to the TRAFAC class myosin-kinesin ATPase superfamily. Kinesin family.</text>
</comment>
<evidence type="ECO:0000256" key="3">
    <source>
        <dbReference type="ARBA" id="ARBA00022840"/>
    </source>
</evidence>
<feature type="region of interest" description="Disordered" evidence="8">
    <location>
        <begin position="578"/>
        <end position="601"/>
    </location>
</feature>
<dbReference type="GO" id="GO:0008017">
    <property type="term" value="F:microtubule binding"/>
    <property type="evidence" value="ECO:0007669"/>
    <property type="project" value="InterPro"/>
</dbReference>
<dbReference type="GO" id="GO:0005524">
    <property type="term" value="F:ATP binding"/>
    <property type="evidence" value="ECO:0007669"/>
    <property type="project" value="UniProtKB-UniRule"/>
</dbReference>
<gene>
    <name evidence="10" type="ORF">HII31_01097</name>
</gene>
<protein>
    <recommendedName>
        <fullName evidence="6">Kinesin-like protein</fullName>
    </recommendedName>
</protein>
<organism evidence="10 11">
    <name type="scientific">Pseudocercospora fuligena</name>
    <dbReference type="NCBI Taxonomy" id="685502"/>
    <lineage>
        <taxon>Eukaryota</taxon>
        <taxon>Fungi</taxon>
        <taxon>Dikarya</taxon>
        <taxon>Ascomycota</taxon>
        <taxon>Pezizomycotina</taxon>
        <taxon>Dothideomycetes</taxon>
        <taxon>Dothideomycetidae</taxon>
        <taxon>Mycosphaerellales</taxon>
        <taxon>Mycosphaerellaceae</taxon>
        <taxon>Pseudocercospora</taxon>
    </lineage>
</organism>
<dbReference type="InterPro" id="IPR001752">
    <property type="entry name" value="Kinesin_motor_dom"/>
</dbReference>
<keyword evidence="3 5" id="KW-0067">ATP-binding</keyword>
<feature type="coiled-coil region" evidence="7">
    <location>
        <begin position="757"/>
        <end position="784"/>
    </location>
</feature>
<dbReference type="GO" id="GO:0003777">
    <property type="term" value="F:microtubule motor activity"/>
    <property type="evidence" value="ECO:0007669"/>
    <property type="project" value="InterPro"/>
</dbReference>
<dbReference type="GO" id="GO:0005634">
    <property type="term" value="C:nucleus"/>
    <property type="evidence" value="ECO:0007669"/>
    <property type="project" value="TreeGrafter"/>
</dbReference>
<dbReference type="PROSITE" id="PS00411">
    <property type="entry name" value="KINESIN_MOTOR_1"/>
    <property type="match status" value="1"/>
</dbReference>
<dbReference type="GO" id="GO:0005874">
    <property type="term" value="C:microtubule"/>
    <property type="evidence" value="ECO:0007669"/>
    <property type="project" value="UniProtKB-KW"/>
</dbReference>
<dbReference type="Pfam" id="PF00225">
    <property type="entry name" value="Kinesin"/>
    <property type="match status" value="2"/>
</dbReference>
<feature type="binding site" evidence="5">
    <location>
        <begin position="144"/>
        <end position="151"/>
    </location>
    <ligand>
        <name>ATP</name>
        <dbReference type="ChEBI" id="CHEBI:30616"/>
    </ligand>
</feature>
<dbReference type="GO" id="GO:0007018">
    <property type="term" value="P:microtubule-based movement"/>
    <property type="evidence" value="ECO:0007669"/>
    <property type="project" value="InterPro"/>
</dbReference>
<feature type="domain" description="Kinesin motor" evidence="9">
    <location>
        <begin position="51"/>
        <end position="568"/>
    </location>
</feature>
<feature type="coiled-coil region" evidence="7">
    <location>
        <begin position="604"/>
        <end position="655"/>
    </location>
</feature>
<feature type="compositionally biased region" description="Polar residues" evidence="8">
    <location>
        <begin position="578"/>
        <end position="588"/>
    </location>
</feature>
<dbReference type="GO" id="GO:0016887">
    <property type="term" value="F:ATP hydrolysis activity"/>
    <property type="evidence" value="ECO:0007669"/>
    <property type="project" value="TreeGrafter"/>
</dbReference>
<evidence type="ECO:0000256" key="2">
    <source>
        <dbReference type="ARBA" id="ARBA00022741"/>
    </source>
</evidence>
<dbReference type="SUPFAM" id="SSF52540">
    <property type="entry name" value="P-loop containing nucleoside triphosphate hydrolases"/>
    <property type="match status" value="1"/>
</dbReference>
<evidence type="ECO:0000256" key="4">
    <source>
        <dbReference type="ARBA" id="ARBA00023175"/>
    </source>
</evidence>
<dbReference type="SMART" id="SM00129">
    <property type="entry name" value="KISc"/>
    <property type="match status" value="1"/>
</dbReference>
<comment type="caution">
    <text evidence="10">The sequence shown here is derived from an EMBL/GenBank/DDBJ whole genome shotgun (WGS) entry which is preliminary data.</text>
</comment>
<evidence type="ECO:0000313" key="11">
    <source>
        <dbReference type="Proteomes" id="UP000660729"/>
    </source>
</evidence>
<reference evidence="10" key="1">
    <citation type="submission" date="2020-04" db="EMBL/GenBank/DDBJ databases">
        <title>Draft genome resource of the tomato pathogen Pseudocercospora fuligena.</title>
        <authorList>
            <person name="Zaccaron A."/>
        </authorList>
    </citation>
    <scope>NUCLEOTIDE SEQUENCE</scope>
    <source>
        <strain evidence="10">PF001</strain>
    </source>
</reference>
<evidence type="ECO:0000256" key="1">
    <source>
        <dbReference type="ARBA" id="ARBA00022701"/>
    </source>
</evidence>
<dbReference type="PRINTS" id="PR00380">
    <property type="entry name" value="KINESINHEAVY"/>
</dbReference>
<keyword evidence="2 5" id="KW-0547">Nucleotide-binding</keyword>
<keyword evidence="4 5" id="KW-0505">Motor protein</keyword>
<evidence type="ECO:0000256" key="8">
    <source>
        <dbReference type="SAM" id="MobiDB-lite"/>
    </source>
</evidence>
<evidence type="ECO:0000313" key="10">
    <source>
        <dbReference type="EMBL" id="KAF7197594.1"/>
    </source>
</evidence>
<keyword evidence="1 6" id="KW-0493">Microtubule</keyword>
<name>A0A8H6VR81_9PEZI</name>
<sequence length="813" mass="90127">MTPSCNFWIQEHARHILVSLLYPCICTWWLEYSFILETETIMEQSKPSSALFSVFLRLRPSTTDNERFLDVEEPTEDAPTHITIKPSANDKRKRAVERFAFTRVFEENAGQREIFDTAGILPMIEGVLGAPGREGRDGLLATLGVTGSGKSHTILGSKTQRGLTQLALDVLFQSTEPQLADADSNAYTYDSLIAADTTEATLFRAQDFLDSIYDNGNVSRLSRATTPALVRESTTPAPVVPGAFPSALNEHHKTTDASTVYDRLYPDISRYQAPLPQNPTLHHSPSKSHLTRFTRSIAKLTQSFREQESSFLSAPGAKRYTPRVSVLPTSPSIDDIAIEIDESAEYAIVVSMYEVYNDRIFDLLTATASGKSPAKRRALLFKSTEGSPERKVVAGLRKVICSSLEEALLVLETGLQERRVAGTGSNAVSSRSHGFFCIDVKKRHRGRGIPGPWTSSTMTIVDLAGSERARQAKTAGATLAEAGKINESLMYLGQCMQMQSDNSHNVNQALVPYRQCKLTELLFSNSFSHGGSGHKPPQKAIMIVTADPLGDFNATSQILRYSALAREVTVPRIPSVTSQIQAGTSYPESKSGYASGRQTPSSVMQDLEAALTEITRLREELEITQVRLAEETNRRMEAEAAWAQSEVRIDEIEEQIRAEVYDEMDAKLVTERRRWRAARDEEMDRQDEHMDRKIDLLTRGMEVEVYEDNDQENIPPPTPAGVGTALHPISLDGTPDVDGLTQRVGSLALKGPGRKVSAQQNGRVSELEDENARLRAQLANMEREKGLRSPSKKMRVLKTRKWEGEGMSFDDGL</sequence>
<dbReference type="InterPro" id="IPR019821">
    <property type="entry name" value="Kinesin_motor_CS"/>
</dbReference>
<dbReference type="EMBL" id="JABCIY010000011">
    <property type="protein sequence ID" value="KAF7197594.1"/>
    <property type="molecule type" value="Genomic_DNA"/>
</dbReference>
<dbReference type="InterPro" id="IPR036961">
    <property type="entry name" value="Kinesin_motor_dom_sf"/>
</dbReference>
<keyword evidence="7" id="KW-0175">Coiled coil</keyword>
<evidence type="ECO:0000256" key="7">
    <source>
        <dbReference type="SAM" id="Coils"/>
    </source>
</evidence>
<dbReference type="Proteomes" id="UP000660729">
    <property type="component" value="Unassembled WGS sequence"/>
</dbReference>
<keyword evidence="11" id="KW-1185">Reference proteome</keyword>
<dbReference type="InterPro" id="IPR027417">
    <property type="entry name" value="P-loop_NTPase"/>
</dbReference>
<dbReference type="Gene3D" id="3.40.850.10">
    <property type="entry name" value="Kinesin motor domain"/>
    <property type="match status" value="2"/>
</dbReference>
<proteinExistence type="inferred from homology"/>
<dbReference type="PANTHER" id="PTHR24115:SF1008">
    <property type="entry name" value="KINESIN-LIKE PROTEIN SUBITO"/>
    <property type="match status" value="1"/>
</dbReference>
<dbReference type="AlphaFoldDB" id="A0A8H6VR81"/>
<dbReference type="InterPro" id="IPR027640">
    <property type="entry name" value="Kinesin-like_fam"/>
</dbReference>
<dbReference type="PROSITE" id="PS50067">
    <property type="entry name" value="KINESIN_MOTOR_2"/>
    <property type="match status" value="1"/>
</dbReference>
<dbReference type="GO" id="GO:0005871">
    <property type="term" value="C:kinesin complex"/>
    <property type="evidence" value="ECO:0007669"/>
    <property type="project" value="TreeGrafter"/>
</dbReference>